<reference evidence="2 3" key="1">
    <citation type="submission" date="2016-04" db="EMBL/GenBank/DDBJ databases">
        <title>Complete Genome Sequence of Halotalea alkalilenta IHB B 13600.</title>
        <authorList>
            <person name="Swarnkar M.K."/>
            <person name="Sharma A."/>
            <person name="Kaushal K."/>
            <person name="Soni R."/>
            <person name="Rana S."/>
            <person name="Singh A.K."/>
            <person name="Gulati A."/>
        </authorList>
    </citation>
    <scope>NUCLEOTIDE SEQUENCE [LARGE SCALE GENOMIC DNA]</scope>
    <source>
        <strain evidence="2 3">IHB B 13600</strain>
    </source>
</reference>
<sequence length="279" mass="31729">MSIIKVENKYGQRLNCIEDDEITLSIQKKGAHDVRTLDFVLDVLANIDCPVVLDIGANIGNHTLAFSIGAEKVYAFEAAPSIYKLLEKNVADNGMTNVFISNVALSDSAREAKIFVQMDGNLGGSRLCKEESNNYAEERTFLVRGDDFVHTHGIENIDLMKIDVEGHEKQVLEGLKESIEANRPIIIMEYLNPQDDLLDGLKLERYKLFAILDNYEKSKWKGVIGRVKRWRYKNEHERRLELFPFNALTAARADDVLLVPEEKLNVIPAKYFTPHHAIR</sequence>
<dbReference type="STRING" id="376489.A5892_05745"/>
<dbReference type="PANTHER" id="PTHR34203:SF15">
    <property type="entry name" value="SLL1173 PROTEIN"/>
    <property type="match status" value="1"/>
</dbReference>
<organism evidence="2 3">
    <name type="scientific">Halotalea alkalilenta</name>
    <dbReference type="NCBI Taxonomy" id="376489"/>
    <lineage>
        <taxon>Bacteria</taxon>
        <taxon>Pseudomonadati</taxon>
        <taxon>Pseudomonadota</taxon>
        <taxon>Gammaproteobacteria</taxon>
        <taxon>Oceanospirillales</taxon>
        <taxon>Halomonadaceae</taxon>
        <taxon>Halotalea</taxon>
    </lineage>
</organism>
<accession>A0A172YD54</accession>
<dbReference type="InterPro" id="IPR052514">
    <property type="entry name" value="SAM-dependent_MTase"/>
</dbReference>
<dbReference type="NCBIfam" id="TIGR01444">
    <property type="entry name" value="fkbM_fam"/>
    <property type="match status" value="1"/>
</dbReference>
<dbReference type="Proteomes" id="UP000077875">
    <property type="component" value="Chromosome"/>
</dbReference>
<dbReference type="Pfam" id="PF05050">
    <property type="entry name" value="Methyltransf_21"/>
    <property type="match status" value="1"/>
</dbReference>
<name>A0A172YD54_9GAMM</name>
<dbReference type="PANTHER" id="PTHR34203">
    <property type="entry name" value="METHYLTRANSFERASE, FKBM FAMILY PROTEIN"/>
    <property type="match status" value="1"/>
</dbReference>
<dbReference type="Gene3D" id="3.40.50.150">
    <property type="entry name" value="Vaccinia Virus protein VP39"/>
    <property type="match status" value="1"/>
</dbReference>
<dbReference type="InterPro" id="IPR006342">
    <property type="entry name" value="FkbM_mtfrase"/>
</dbReference>
<dbReference type="RefSeq" id="WP_064121989.1">
    <property type="nucleotide sequence ID" value="NZ_CP015243.1"/>
</dbReference>
<keyword evidence="3" id="KW-1185">Reference proteome</keyword>
<dbReference type="AlphaFoldDB" id="A0A172YD54"/>
<evidence type="ECO:0000259" key="1">
    <source>
        <dbReference type="Pfam" id="PF05050"/>
    </source>
</evidence>
<protein>
    <recommendedName>
        <fullName evidence="1">Methyltransferase FkbM domain-containing protein</fullName>
    </recommendedName>
</protein>
<feature type="domain" description="Methyltransferase FkbM" evidence="1">
    <location>
        <begin position="54"/>
        <end position="193"/>
    </location>
</feature>
<proteinExistence type="predicted"/>
<evidence type="ECO:0000313" key="3">
    <source>
        <dbReference type="Proteomes" id="UP000077875"/>
    </source>
</evidence>
<evidence type="ECO:0000313" key="2">
    <source>
        <dbReference type="EMBL" id="ANF57032.1"/>
    </source>
</evidence>
<gene>
    <name evidence="2" type="ORF">A5892_05745</name>
</gene>
<dbReference type="EMBL" id="CP015243">
    <property type="protein sequence ID" value="ANF57032.1"/>
    <property type="molecule type" value="Genomic_DNA"/>
</dbReference>
<dbReference type="InterPro" id="IPR029063">
    <property type="entry name" value="SAM-dependent_MTases_sf"/>
</dbReference>
<dbReference type="SUPFAM" id="SSF53335">
    <property type="entry name" value="S-adenosyl-L-methionine-dependent methyltransferases"/>
    <property type="match status" value="1"/>
</dbReference>
<dbReference type="KEGG" id="haa:A5892_05745"/>